<evidence type="ECO:0000313" key="1">
    <source>
        <dbReference type="EMBL" id="COY97113.1"/>
    </source>
</evidence>
<name>A0A916LD71_MYCTX</name>
<accession>A0A916LD71</accession>
<protein>
    <submittedName>
        <fullName evidence="1">Uncharacterized protein</fullName>
    </submittedName>
</protein>
<organism evidence="1 2">
    <name type="scientific">Mycobacterium tuberculosis</name>
    <dbReference type="NCBI Taxonomy" id="1773"/>
    <lineage>
        <taxon>Bacteria</taxon>
        <taxon>Bacillati</taxon>
        <taxon>Actinomycetota</taxon>
        <taxon>Actinomycetes</taxon>
        <taxon>Mycobacteriales</taxon>
        <taxon>Mycobacteriaceae</taxon>
        <taxon>Mycobacterium</taxon>
        <taxon>Mycobacterium tuberculosis complex</taxon>
    </lineage>
</organism>
<dbReference type="EMBL" id="CSBK01001653">
    <property type="protein sequence ID" value="COY97113.1"/>
    <property type="molecule type" value="Genomic_DNA"/>
</dbReference>
<comment type="caution">
    <text evidence="1">The sequence shown here is derived from an EMBL/GenBank/DDBJ whole genome shotgun (WGS) entry which is preliminary data.</text>
</comment>
<evidence type="ECO:0000313" key="2">
    <source>
        <dbReference type="Proteomes" id="UP000039021"/>
    </source>
</evidence>
<dbReference type="Proteomes" id="UP000039021">
    <property type="component" value="Unassembled WGS sequence"/>
</dbReference>
<sequence length="39" mass="4256">MDAGAEREMPDRVAVGAKDIRVFVLARVTVGCTPCQQHQ</sequence>
<proteinExistence type="predicted"/>
<reference evidence="2" key="1">
    <citation type="submission" date="2015-03" db="EMBL/GenBank/DDBJ databases">
        <authorList>
            <consortium name="Pathogen Informatics"/>
        </authorList>
    </citation>
    <scope>NUCLEOTIDE SEQUENCE [LARGE SCALE GENOMIC DNA]</scope>
    <source>
        <strain evidence="2">N09902308</strain>
    </source>
</reference>
<dbReference type="AlphaFoldDB" id="A0A916LD71"/>
<gene>
    <name evidence="1" type="ORF">ERS007739_03258</name>
</gene>